<dbReference type="Proteomes" id="UP000515154">
    <property type="component" value="Unplaced"/>
</dbReference>
<dbReference type="GO" id="GO:0031297">
    <property type="term" value="P:replication fork processing"/>
    <property type="evidence" value="ECO:0007669"/>
    <property type="project" value="TreeGrafter"/>
</dbReference>
<protein>
    <submittedName>
        <fullName evidence="2">Histone-lysine N-methyltransferase SETMAR-like</fullName>
    </submittedName>
</protein>
<sequence length="143" mass="16620">MVTLRQRHDTTQIIKIKCQVDQTEHFQHHLLFAFNRSADSAIAAREICAMYGEGTAPQITDRHRFSCFKNANFVLSDGSHTGRPTESVEERLNELLQENPRQTTRELAEQMDYDKKKKTVVDHLHSMGKLHRNRLVDQCVIYP</sequence>
<dbReference type="AlphaFoldDB" id="A0A6P7TR21"/>
<dbReference type="GO" id="GO:0000014">
    <property type="term" value="F:single-stranded DNA endodeoxyribonuclease activity"/>
    <property type="evidence" value="ECO:0007669"/>
    <property type="project" value="TreeGrafter"/>
</dbReference>
<dbReference type="GO" id="GO:0042800">
    <property type="term" value="F:histone H3K4 methyltransferase activity"/>
    <property type="evidence" value="ECO:0007669"/>
    <property type="project" value="TreeGrafter"/>
</dbReference>
<dbReference type="GO" id="GO:0046975">
    <property type="term" value="F:histone H3K36 methyltransferase activity"/>
    <property type="evidence" value="ECO:0007669"/>
    <property type="project" value="TreeGrafter"/>
</dbReference>
<dbReference type="GO" id="GO:0005634">
    <property type="term" value="C:nucleus"/>
    <property type="evidence" value="ECO:0007669"/>
    <property type="project" value="TreeGrafter"/>
</dbReference>
<evidence type="ECO:0000313" key="2">
    <source>
        <dbReference type="RefSeq" id="XP_029654233.1"/>
    </source>
</evidence>
<dbReference type="KEGG" id="osn:115227590"/>
<organism evidence="1 2">
    <name type="scientific">Octopus sinensis</name>
    <name type="common">East Asian common octopus</name>
    <dbReference type="NCBI Taxonomy" id="2607531"/>
    <lineage>
        <taxon>Eukaryota</taxon>
        <taxon>Metazoa</taxon>
        <taxon>Spiralia</taxon>
        <taxon>Lophotrochozoa</taxon>
        <taxon>Mollusca</taxon>
        <taxon>Cephalopoda</taxon>
        <taxon>Coleoidea</taxon>
        <taxon>Octopodiformes</taxon>
        <taxon>Octopoda</taxon>
        <taxon>Incirrata</taxon>
        <taxon>Octopodidae</taxon>
        <taxon>Octopus</taxon>
    </lineage>
</organism>
<dbReference type="InterPro" id="IPR052709">
    <property type="entry name" value="Transposase-MT_Hybrid"/>
</dbReference>
<proteinExistence type="predicted"/>
<dbReference type="GO" id="GO:0044547">
    <property type="term" value="F:DNA topoisomerase binding"/>
    <property type="evidence" value="ECO:0007669"/>
    <property type="project" value="TreeGrafter"/>
</dbReference>
<dbReference type="Gene3D" id="1.10.10.1450">
    <property type="match status" value="1"/>
</dbReference>
<accession>A0A6P7TR21</accession>
<dbReference type="GO" id="GO:0003690">
    <property type="term" value="F:double-stranded DNA binding"/>
    <property type="evidence" value="ECO:0007669"/>
    <property type="project" value="TreeGrafter"/>
</dbReference>
<dbReference type="GO" id="GO:0006303">
    <property type="term" value="P:double-strand break repair via nonhomologous end joining"/>
    <property type="evidence" value="ECO:0007669"/>
    <property type="project" value="TreeGrafter"/>
</dbReference>
<keyword evidence="1" id="KW-1185">Reference proteome</keyword>
<dbReference type="GO" id="GO:0044774">
    <property type="term" value="P:mitotic DNA integrity checkpoint signaling"/>
    <property type="evidence" value="ECO:0007669"/>
    <property type="project" value="TreeGrafter"/>
</dbReference>
<dbReference type="InterPro" id="IPR036388">
    <property type="entry name" value="WH-like_DNA-bd_sf"/>
</dbReference>
<dbReference type="GO" id="GO:0003697">
    <property type="term" value="F:single-stranded DNA binding"/>
    <property type="evidence" value="ECO:0007669"/>
    <property type="project" value="TreeGrafter"/>
</dbReference>
<gene>
    <name evidence="2" type="primary">LOC115227590</name>
</gene>
<dbReference type="GO" id="GO:0035861">
    <property type="term" value="C:site of double-strand break"/>
    <property type="evidence" value="ECO:0007669"/>
    <property type="project" value="TreeGrafter"/>
</dbReference>
<dbReference type="GO" id="GO:0000729">
    <property type="term" value="P:DNA double-strand break processing"/>
    <property type="evidence" value="ECO:0007669"/>
    <property type="project" value="TreeGrafter"/>
</dbReference>
<evidence type="ECO:0000313" key="1">
    <source>
        <dbReference type="Proteomes" id="UP000515154"/>
    </source>
</evidence>
<dbReference type="GO" id="GO:0000793">
    <property type="term" value="C:condensed chromosome"/>
    <property type="evidence" value="ECO:0007669"/>
    <property type="project" value="TreeGrafter"/>
</dbReference>
<dbReference type="PANTHER" id="PTHR46060:SF2">
    <property type="entry name" value="HISTONE-LYSINE N-METHYLTRANSFERASE SETMAR"/>
    <property type="match status" value="1"/>
</dbReference>
<dbReference type="PANTHER" id="PTHR46060">
    <property type="entry name" value="MARINER MOS1 TRANSPOSASE-LIKE PROTEIN"/>
    <property type="match status" value="1"/>
</dbReference>
<dbReference type="GO" id="GO:0015074">
    <property type="term" value="P:DNA integration"/>
    <property type="evidence" value="ECO:0007669"/>
    <property type="project" value="TreeGrafter"/>
</dbReference>
<reference evidence="2" key="1">
    <citation type="submission" date="2025-08" db="UniProtKB">
        <authorList>
            <consortium name="RefSeq"/>
        </authorList>
    </citation>
    <scope>IDENTIFICATION</scope>
</reference>
<name>A0A6P7TR21_9MOLL</name>
<dbReference type="RefSeq" id="XP_029654233.1">
    <property type="nucleotide sequence ID" value="XM_029798373.1"/>
</dbReference>
<dbReference type="Gene3D" id="1.10.10.10">
    <property type="entry name" value="Winged helix-like DNA-binding domain superfamily/Winged helix DNA-binding domain"/>
    <property type="match status" value="1"/>
</dbReference>